<protein>
    <submittedName>
        <fullName evidence="4">CBS domain protein</fullName>
    </submittedName>
    <submittedName>
        <fullName evidence="5">CBS domain-containing protein</fullName>
    </submittedName>
</protein>
<dbReference type="CDD" id="cd17776">
    <property type="entry name" value="CBS_pair_arch"/>
    <property type="match status" value="1"/>
</dbReference>
<dbReference type="EMBL" id="VRYN01000001">
    <property type="protein sequence ID" value="TYO81879.1"/>
    <property type="molecule type" value="Genomic_DNA"/>
</dbReference>
<evidence type="ECO:0000256" key="1">
    <source>
        <dbReference type="ARBA" id="ARBA00023122"/>
    </source>
</evidence>
<dbReference type="Proteomes" id="UP000323075">
    <property type="component" value="Unassembled WGS sequence"/>
</dbReference>
<dbReference type="Proteomes" id="UP000296216">
    <property type="component" value="Chromosome"/>
</dbReference>
<reference evidence="4" key="3">
    <citation type="journal article" name="MicrobiologyOpen">
        <title>Whole-genome comparison between the type strain of Halobacterium salinarum (DSM 3754(T)) and the laboratory strains R1 and NRC-1.</title>
        <authorList>
            <person name="Pfeiffer F."/>
            <person name="Losensky G."/>
            <person name="Marchfelder A."/>
            <person name="Habermann B."/>
            <person name="Dyall-Smith M."/>
        </authorList>
    </citation>
    <scope>NUCLEOTIDE SEQUENCE</scope>
    <source>
        <strain evidence="4">91-R6</strain>
    </source>
</reference>
<dbReference type="PANTHER" id="PTHR43080:SF2">
    <property type="entry name" value="CBS DOMAIN-CONTAINING PROTEIN"/>
    <property type="match status" value="1"/>
</dbReference>
<gene>
    <name evidence="5" type="ORF">APQ99_00391</name>
    <name evidence="4" type="ORF">HBSAL_09870</name>
</gene>
<dbReference type="EMBL" id="CP038631">
    <property type="protein sequence ID" value="QCC45617.1"/>
    <property type="molecule type" value="Genomic_DNA"/>
</dbReference>
<proteinExistence type="predicted"/>
<dbReference type="RefSeq" id="WP_012289412.1">
    <property type="nucleotide sequence ID" value="NZ_VRYN01000001.1"/>
</dbReference>
<dbReference type="InterPro" id="IPR051257">
    <property type="entry name" value="Diverse_CBS-Domain"/>
</dbReference>
<dbReference type="PROSITE" id="PS51371">
    <property type="entry name" value="CBS"/>
    <property type="match status" value="2"/>
</dbReference>
<dbReference type="GeneID" id="68694556"/>
<feature type="domain" description="CBS" evidence="3">
    <location>
        <begin position="7"/>
        <end position="65"/>
    </location>
</feature>
<sequence length="143" mass="15150">MRVDDIMTTAVVAVPADASLHDAADRMLATGVGSVVVTRDDNPAGILTEHDFVAAGHEHDRPFDEIPVYAAASRPLETVSLSATANRAAHTLRDAGVSHLPVADGLDLVGIVTTTDLVGVRDHLDADAEHALRERTAWEQTPD</sequence>
<evidence type="ECO:0000259" key="3">
    <source>
        <dbReference type="PROSITE" id="PS51371"/>
    </source>
</evidence>
<dbReference type="AlphaFoldDB" id="A0A4D6GYZ3"/>
<dbReference type="InterPro" id="IPR046342">
    <property type="entry name" value="CBS_dom_sf"/>
</dbReference>
<organism evidence="4 6">
    <name type="scientific">Halobacterium salinarum (strain ATCC 33171 / DSM 3754 / JCM 8978 / NBRC 102687 / NCIMB 764 / 91-R6)</name>
    <dbReference type="NCBI Taxonomy" id="2597657"/>
    <lineage>
        <taxon>Archaea</taxon>
        <taxon>Methanobacteriati</taxon>
        <taxon>Methanobacteriota</taxon>
        <taxon>Stenosarchaea group</taxon>
        <taxon>Halobacteria</taxon>
        <taxon>Halobacteriales</taxon>
        <taxon>Halobacteriaceae</taxon>
        <taxon>Halobacterium</taxon>
    </lineage>
</organism>
<dbReference type="Gene3D" id="3.10.580.10">
    <property type="entry name" value="CBS-domain"/>
    <property type="match status" value="1"/>
</dbReference>
<evidence type="ECO:0000313" key="6">
    <source>
        <dbReference type="Proteomes" id="UP000296216"/>
    </source>
</evidence>
<reference evidence="5 7" key="2">
    <citation type="submission" date="2019-07" db="EMBL/GenBank/DDBJ databases">
        <title>Genomic Encyclopedia of Archaeal and Bacterial Type Strains, Phase II (KMG-II): from individual species to whole genera.</title>
        <authorList>
            <person name="Goeker M."/>
        </authorList>
    </citation>
    <scope>NUCLEOTIDE SEQUENCE [LARGE SCALE GENOMIC DNA]</scope>
    <source>
        <strain evidence="5 7">DSM 3754</strain>
    </source>
</reference>
<evidence type="ECO:0000313" key="7">
    <source>
        <dbReference type="Proteomes" id="UP000323075"/>
    </source>
</evidence>
<feature type="domain" description="CBS" evidence="3">
    <location>
        <begin position="72"/>
        <end position="129"/>
    </location>
</feature>
<accession>A0A4D6GYZ3</accession>
<evidence type="ECO:0000256" key="2">
    <source>
        <dbReference type="PROSITE-ProRule" id="PRU00703"/>
    </source>
</evidence>
<dbReference type="Pfam" id="PF00571">
    <property type="entry name" value="CBS"/>
    <property type="match status" value="2"/>
</dbReference>
<dbReference type="SUPFAM" id="SSF54631">
    <property type="entry name" value="CBS-domain pair"/>
    <property type="match status" value="1"/>
</dbReference>
<dbReference type="PANTHER" id="PTHR43080">
    <property type="entry name" value="CBS DOMAIN-CONTAINING PROTEIN CBSX3, MITOCHONDRIAL"/>
    <property type="match status" value="1"/>
</dbReference>
<evidence type="ECO:0000313" key="4">
    <source>
        <dbReference type="EMBL" id="QCC45617.1"/>
    </source>
</evidence>
<keyword evidence="1 2" id="KW-0129">CBS domain</keyword>
<dbReference type="InterPro" id="IPR000644">
    <property type="entry name" value="CBS_dom"/>
</dbReference>
<reference evidence="4 6" key="1">
    <citation type="journal article" date="2019" name="Microbiol. Resour. Announc.">
        <title>The Genome Sequence of the Halobacterium salinarum Type Strain Is Closely Related to That of Laboratory Strains NRC-1 and R1.</title>
        <authorList>
            <person name="Pfeiffer F."/>
            <person name="Marchfelder A."/>
            <person name="Habermann B."/>
            <person name="Dyall-Smith M.L."/>
        </authorList>
    </citation>
    <scope>NUCLEOTIDE SEQUENCE [LARGE SCALE GENOMIC DNA]</scope>
    <source>
        <strain evidence="4">91-R6</strain>
        <strain evidence="6">ATCC 33171 / DSM 3754 / JCM 8978 / NBRC 102687 / NCIMB 764 / 91-R6</strain>
    </source>
</reference>
<name>A0A4D6GYZ3_HALS9</name>
<evidence type="ECO:0000313" key="5">
    <source>
        <dbReference type="EMBL" id="TYO81879.1"/>
    </source>
</evidence>
<dbReference type="SMART" id="SM00116">
    <property type="entry name" value="CBS"/>
    <property type="match status" value="2"/>
</dbReference>